<dbReference type="EMBL" id="PXZH01000001">
    <property type="protein sequence ID" value="RST90071.1"/>
    <property type="molecule type" value="Genomic_DNA"/>
</dbReference>
<evidence type="ECO:0000259" key="1">
    <source>
        <dbReference type="PROSITE" id="PS51186"/>
    </source>
</evidence>
<keyword evidence="2" id="KW-0808">Transferase</keyword>
<dbReference type="Pfam" id="PF13302">
    <property type="entry name" value="Acetyltransf_3"/>
    <property type="match status" value="1"/>
</dbReference>
<proteinExistence type="predicted"/>
<protein>
    <submittedName>
        <fullName evidence="2">GNAT family N-acetyltransferase</fullName>
    </submittedName>
</protein>
<dbReference type="RefSeq" id="WP_125942685.1">
    <property type="nucleotide sequence ID" value="NZ_PXZH01000001.1"/>
</dbReference>
<dbReference type="InterPro" id="IPR016181">
    <property type="entry name" value="Acyl_CoA_acyltransferase"/>
</dbReference>
<evidence type="ECO:0000313" key="2">
    <source>
        <dbReference type="EMBL" id="RST90071.1"/>
    </source>
</evidence>
<dbReference type="Gene3D" id="3.40.630.30">
    <property type="match status" value="1"/>
</dbReference>
<dbReference type="PANTHER" id="PTHR43792:SF5">
    <property type="entry name" value="RIBOSOMAL-PROTEIN-SERINE ACETYLTRANSFERASE"/>
    <property type="match status" value="1"/>
</dbReference>
<dbReference type="PANTHER" id="PTHR43792">
    <property type="entry name" value="GNAT FAMILY, PUTATIVE (AFU_ORTHOLOGUE AFUA_3G00765)-RELATED-RELATED"/>
    <property type="match status" value="1"/>
</dbReference>
<dbReference type="Proteomes" id="UP000277864">
    <property type="component" value="Unassembled WGS sequence"/>
</dbReference>
<dbReference type="GO" id="GO:0016747">
    <property type="term" value="F:acyltransferase activity, transferring groups other than amino-acyl groups"/>
    <property type="evidence" value="ECO:0007669"/>
    <property type="project" value="InterPro"/>
</dbReference>
<keyword evidence="3" id="KW-1185">Reference proteome</keyword>
<sequence>MYLETKRLIIRPYQSKDVKAAANYLMDPIVMHYLPEKFSSLTKVKDFTEKESQHGRYFPVCLKETDQPIGHLYFEAFFGKHSYEIGWVFQQDVWQKGYGYEASFALLDTGFKQKNIHRVIATCQPENTASYHLMEKLQMRREGEFKQCIPAQNGWWDEYYYAILQEEWLKKYPHSL</sequence>
<dbReference type="InterPro" id="IPR051531">
    <property type="entry name" value="N-acetyltransferase"/>
</dbReference>
<dbReference type="PROSITE" id="PS51186">
    <property type="entry name" value="GNAT"/>
    <property type="match status" value="1"/>
</dbReference>
<dbReference type="SUPFAM" id="SSF55729">
    <property type="entry name" value="Acyl-CoA N-acyltransferases (Nat)"/>
    <property type="match status" value="1"/>
</dbReference>
<reference evidence="2 3" key="1">
    <citation type="submission" date="2018-03" db="EMBL/GenBank/DDBJ databases">
        <authorList>
            <person name="Gulvik C.A."/>
        </authorList>
    </citation>
    <scope>NUCLEOTIDE SEQUENCE [LARGE SCALE GENOMIC DNA]</scope>
    <source>
        <strain evidence="2 3">JCM 31581</strain>
    </source>
</reference>
<accession>A0A429Z8Q8</accession>
<dbReference type="AlphaFoldDB" id="A0A429Z8Q8"/>
<dbReference type="OrthoDB" id="9798081at2"/>
<name>A0A429Z8Q8_9ENTE</name>
<gene>
    <name evidence="2" type="ORF">C7P63_03050</name>
</gene>
<evidence type="ECO:0000313" key="3">
    <source>
        <dbReference type="Proteomes" id="UP000277864"/>
    </source>
</evidence>
<comment type="caution">
    <text evidence="2">The sequence shown here is derived from an EMBL/GenBank/DDBJ whole genome shotgun (WGS) entry which is preliminary data.</text>
</comment>
<organism evidence="2 3">
    <name type="scientific">Vagococcus humatus</name>
    <dbReference type="NCBI Taxonomy" id="1889241"/>
    <lineage>
        <taxon>Bacteria</taxon>
        <taxon>Bacillati</taxon>
        <taxon>Bacillota</taxon>
        <taxon>Bacilli</taxon>
        <taxon>Lactobacillales</taxon>
        <taxon>Enterococcaceae</taxon>
        <taxon>Vagococcus</taxon>
    </lineage>
</organism>
<dbReference type="InterPro" id="IPR000182">
    <property type="entry name" value="GNAT_dom"/>
</dbReference>
<feature type="domain" description="N-acetyltransferase" evidence="1">
    <location>
        <begin position="8"/>
        <end position="166"/>
    </location>
</feature>